<sequence length="310" mass="33897">MNDAAARLRYLSDTIALLFPAAEGGAARAYSLLPHAAVPRRLAPRVWWHRALGRAVPVPSGGETIADHLAEVFGLPIRVTLRVRPARRANRKPLLEAYGPEGLLAYVKIGDSDRARALVRNEAATLRALADEPLKTVCPPAVLHHGEWRGLEVLALAPLPVPSRAARVCRRVPAPLVHAAVREIAALRPGEPHSWHGDFAPWNLARGADGRLLVWDWERFGSGVPLGFDAVHLFFHRALRRMRPEDAARACVAQALPTLAPYGLSAARARRTACHYLITLADRHAADGHQPLGPPARWLTPLIDEQEAVL</sequence>
<accession>A0A840PDK5</accession>
<gene>
    <name evidence="1" type="ORF">HNP84_003851</name>
</gene>
<proteinExistence type="predicted"/>
<protein>
    <recommendedName>
        <fullName evidence="3">Aminoglycoside phosphotransferase domain-containing protein</fullName>
    </recommendedName>
</protein>
<evidence type="ECO:0008006" key="3">
    <source>
        <dbReference type="Google" id="ProtNLM"/>
    </source>
</evidence>
<dbReference type="RefSeq" id="WP_185051025.1">
    <property type="nucleotide sequence ID" value="NZ_BAABIX010000031.1"/>
</dbReference>
<comment type="caution">
    <text evidence="1">The sequence shown here is derived from an EMBL/GenBank/DDBJ whole genome shotgun (WGS) entry which is preliminary data.</text>
</comment>
<keyword evidence="2" id="KW-1185">Reference proteome</keyword>
<dbReference type="InterPro" id="IPR011009">
    <property type="entry name" value="Kinase-like_dom_sf"/>
</dbReference>
<name>A0A840PDK5_9ACTN</name>
<evidence type="ECO:0000313" key="1">
    <source>
        <dbReference type="EMBL" id="MBB5134125.1"/>
    </source>
</evidence>
<reference evidence="1 2" key="1">
    <citation type="submission" date="2020-08" db="EMBL/GenBank/DDBJ databases">
        <title>Genomic Encyclopedia of Type Strains, Phase IV (KMG-IV): sequencing the most valuable type-strain genomes for metagenomic binning, comparative biology and taxonomic classification.</title>
        <authorList>
            <person name="Goeker M."/>
        </authorList>
    </citation>
    <scope>NUCLEOTIDE SEQUENCE [LARGE SCALE GENOMIC DNA]</scope>
    <source>
        <strain evidence="1 2">DSM 45615</strain>
    </source>
</reference>
<dbReference type="Proteomes" id="UP000578449">
    <property type="component" value="Unassembled WGS sequence"/>
</dbReference>
<organism evidence="1 2">
    <name type="scientific">Thermocatellispora tengchongensis</name>
    <dbReference type="NCBI Taxonomy" id="1073253"/>
    <lineage>
        <taxon>Bacteria</taxon>
        <taxon>Bacillati</taxon>
        <taxon>Actinomycetota</taxon>
        <taxon>Actinomycetes</taxon>
        <taxon>Streptosporangiales</taxon>
        <taxon>Streptosporangiaceae</taxon>
        <taxon>Thermocatellispora</taxon>
    </lineage>
</organism>
<evidence type="ECO:0000313" key="2">
    <source>
        <dbReference type="Proteomes" id="UP000578449"/>
    </source>
</evidence>
<dbReference type="EMBL" id="JACHGN010000007">
    <property type="protein sequence ID" value="MBB5134125.1"/>
    <property type="molecule type" value="Genomic_DNA"/>
</dbReference>
<dbReference type="SUPFAM" id="SSF56112">
    <property type="entry name" value="Protein kinase-like (PK-like)"/>
    <property type="match status" value="1"/>
</dbReference>
<dbReference type="AlphaFoldDB" id="A0A840PDK5"/>